<protein>
    <submittedName>
        <fullName evidence="1">Uncharacterized protein</fullName>
    </submittedName>
</protein>
<name>A0A5D2MK30_GOSTO</name>
<evidence type="ECO:0000313" key="1">
    <source>
        <dbReference type="EMBL" id="TYH91720.1"/>
    </source>
</evidence>
<gene>
    <name evidence="1" type="ORF">ES332_A13G133100v1</name>
</gene>
<reference evidence="1 2" key="1">
    <citation type="submission" date="2019-07" db="EMBL/GenBank/DDBJ databases">
        <title>WGS assembly of Gossypium tomentosum.</title>
        <authorList>
            <person name="Chen Z.J."/>
            <person name="Sreedasyam A."/>
            <person name="Ando A."/>
            <person name="Song Q."/>
            <person name="De L."/>
            <person name="Hulse-Kemp A."/>
            <person name="Ding M."/>
            <person name="Ye W."/>
            <person name="Kirkbride R."/>
            <person name="Jenkins J."/>
            <person name="Plott C."/>
            <person name="Lovell J."/>
            <person name="Lin Y.-M."/>
            <person name="Vaughn R."/>
            <person name="Liu B."/>
            <person name="Li W."/>
            <person name="Simpson S."/>
            <person name="Scheffler B."/>
            <person name="Saski C."/>
            <person name="Grover C."/>
            <person name="Hu G."/>
            <person name="Conover J."/>
            <person name="Carlson J."/>
            <person name="Shu S."/>
            <person name="Boston L."/>
            <person name="Williams M."/>
            <person name="Peterson D."/>
            <person name="Mcgee K."/>
            <person name="Jones D."/>
            <person name="Wendel J."/>
            <person name="Stelly D."/>
            <person name="Grimwood J."/>
            <person name="Schmutz J."/>
        </authorList>
    </citation>
    <scope>NUCLEOTIDE SEQUENCE [LARGE SCALE GENOMIC DNA]</scope>
    <source>
        <strain evidence="1">7179.01</strain>
    </source>
</reference>
<accession>A0A5D2MK30</accession>
<keyword evidence="2" id="KW-1185">Reference proteome</keyword>
<dbReference type="EMBL" id="CM017622">
    <property type="protein sequence ID" value="TYH91720.1"/>
    <property type="molecule type" value="Genomic_DNA"/>
</dbReference>
<evidence type="ECO:0000313" key="2">
    <source>
        <dbReference type="Proteomes" id="UP000322667"/>
    </source>
</evidence>
<sequence>MKAALAMDGGVKGRSSGKKIDELMEFSCRTSIFSLEGFGLSTFTAVHNRILLKEKDFGYFERADRINKSSHLPSFDSVDFEV</sequence>
<proteinExistence type="predicted"/>
<dbReference type="Proteomes" id="UP000322667">
    <property type="component" value="Chromosome A13"/>
</dbReference>
<organism evidence="1 2">
    <name type="scientific">Gossypium tomentosum</name>
    <name type="common">Hawaiian cotton</name>
    <name type="synonym">Gossypium sandvicense</name>
    <dbReference type="NCBI Taxonomy" id="34277"/>
    <lineage>
        <taxon>Eukaryota</taxon>
        <taxon>Viridiplantae</taxon>
        <taxon>Streptophyta</taxon>
        <taxon>Embryophyta</taxon>
        <taxon>Tracheophyta</taxon>
        <taxon>Spermatophyta</taxon>
        <taxon>Magnoliopsida</taxon>
        <taxon>eudicotyledons</taxon>
        <taxon>Gunneridae</taxon>
        <taxon>Pentapetalae</taxon>
        <taxon>rosids</taxon>
        <taxon>malvids</taxon>
        <taxon>Malvales</taxon>
        <taxon>Malvaceae</taxon>
        <taxon>Malvoideae</taxon>
        <taxon>Gossypium</taxon>
    </lineage>
</organism>
<dbReference type="AlphaFoldDB" id="A0A5D2MK30"/>